<name>A0A414FYR2_9ACTN</name>
<evidence type="ECO:0000256" key="8">
    <source>
        <dbReference type="PIRSR" id="PIRSR006621-1"/>
    </source>
</evidence>
<evidence type="ECO:0000256" key="6">
    <source>
        <dbReference type="ARBA" id="ARBA00023002"/>
    </source>
</evidence>
<evidence type="ECO:0000313" key="11">
    <source>
        <dbReference type="EMBL" id="RHD56779.1"/>
    </source>
</evidence>
<evidence type="ECO:0000256" key="3">
    <source>
        <dbReference type="ARBA" id="ARBA00022643"/>
    </source>
</evidence>
<keyword evidence="9" id="KW-0547">Nucleotide-binding</keyword>
<dbReference type="AlphaFoldDB" id="A0A414FYR2"/>
<evidence type="ECO:0000256" key="9">
    <source>
        <dbReference type="PIRSR" id="PIRSR006621-2"/>
    </source>
</evidence>
<evidence type="ECO:0000256" key="4">
    <source>
        <dbReference type="ARBA" id="ARBA00022694"/>
    </source>
</evidence>
<dbReference type="InterPro" id="IPR013785">
    <property type="entry name" value="Aldolase_TIM"/>
</dbReference>
<comment type="function">
    <text evidence="7">Catalyzes the synthesis of 5,6-dihydrouridine (D), a modified base found in the D-loop of most tRNAs, via the reduction of the C5-C6 double bond in target uridines.</text>
</comment>
<comment type="caution">
    <text evidence="11">The sequence shown here is derived from an EMBL/GenBank/DDBJ whole genome shotgun (WGS) entry which is preliminary data.</text>
</comment>
<keyword evidence="4 7" id="KW-0819">tRNA processing</keyword>
<feature type="binding site" evidence="9">
    <location>
        <position position="163"/>
    </location>
    <ligand>
        <name>FMN</name>
        <dbReference type="ChEBI" id="CHEBI:58210"/>
    </ligand>
</feature>
<dbReference type="EMBL" id="QSJI01000002">
    <property type="protein sequence ID" value="RHD56779.1"/>
    <property type="molecule type" value="Genomic_DNA"/>
</dbReference>
<dbReference type="CDD" id="cd02801">
    <property type="entry name" value="DUS_like_FMN"/>
    <property type="match status" value="1"/>
</dbReference>
<accession>A0A414FYR2</accession>
<dbReference type="PANTHER" id="PTHR45846">
    <property type="entry name" value="TRNA-DIHYDROURIDINE(47) SYNTHASE [NAD(P)(+)]-LIKE"/>
    <property type="match status" value="1"/>
</dbReference>
<proteinExistence type="inferred from homology"/>
<evidence type="ECO:0000259" key="10">
    <source>
        <dbReference type="Pfam" id="PF01207"/>
    </source>
</evidence>
<dbReference type="Gene3D" id="3.20.20.70">
    <property type="entry name" value="Aldolase class I"/>
    <property type="match status" value="1"/>
</dbReference>
<evidence type="ECO:0000313" key="12">
    <source>
        <dbReference type="Proteomes" id="UP000286050"/>
    </source>
</evidence>
<feature type="active site" description="Proton donor" evidence="8">
    <location>
        <position position="95"/>
    </location>
</feature>
<reference evidence="11 12" key="1">
    <citation type="submission" date="2018-08" db="EMBL/GenBank/DDBJ databases">
        <title>A genome reference for cultivated species of the human gut microbiota.</title>
        <authorList>
            <person name="Zou Y."/>
            <person name="Xue W."/>
            <person name="Luo G."/>
        </authorList>
    </citation>
    <scope>NUCLEOTIDE SEQUENCE [LARGE SCALE GENOMIC DNA]</scope>
    <source>
        <strain evidence="11 12">AM30-5LB</strain>
    </source>
</reference>
<dbReference type="PANTHER" id="PTHR45846:SF1">
    <property type="entry name" value="TRNA-DIHYDROURIDINE(47) SYNTHASE [NAD(P)(+)]-LIKE"/>
    <property type="match status" value="1"/>
</dbReference>
<dbReference type="InterPro" id="IPR035587">
    <property type="entry name" value="DUS-like_FMN-bd"/>
</dbReference>
<dbReference type="RefSeq" id="WP_118271773.1">
    <property type="nucleotide sequence ID" value="NZ_QSJI01000002.1"/>
</dbReference>
<sequence length="317" mass="35364">MIYSLAPMEGITGHTFRRVHAECFGALDRYYTPFLAPPRVGNSFGGKAFKEIDPVNNEGLNVIPQLLTKNADEFVWAARELAELGYREVNLNLGCPSGTVVSKGKGSGFLRNLDELEVFLRDVCDRSPLPVSIKTRLGLEDDAEYECILELYCSLPLAELIVHPRVQKDRYQGKPRWEPYGETLARAPFPVAYNGDIFGVEDMDALMGAHPLTRHVMLGRGLLANPALARMLAGGPAASADELRQFHDKLYAAYLGEIGGNAVFRMKEWWFYAKCAFADPMAVHRAVRKARKVEEYETAVELAFRTEPLAPVARFHG</sequence>
<dbReference type="SUPFAM" id="SSF51395">
    <property type="entry name" value="FMN-linked oxidoreductases"/>
    <property type="match status" value="1"/>
</dbReference>
<dbReference type="GO" id="GO:0017150">
    <property type="term" value="F:tRNA dihydrouridine synthase activity"/>
    <property type="evidence" value="ECO:0007669"/>
    <property type="project" value="InterPro"/>
</dbReference>
<feature type="binding site" evidence="9">
    <location>
        <position position="134"/>
    </location>
    <ligand>
        <name>FMN</name>
        <dbReference type="ChEBI" id="CHEBI:58210"/>
    </ligand>
</feature>
<keyword evidence="5" id="KW-0521">NADP</keyword>
<keyword evidence="6 7" id="KW-0560">Oxidoreductase</keyword>
<organism evidence="11 12">
    <name type="scientific">Collinsella intestinalis</name>
    <dbReference type="NCBI Taxonomy" id="147207"/>
    <lineage>
        <taxon>Bacteria</taxon>
        <taxon>Bacillati</taxon>
        <taxon>Actinomycetota</taxon>
        <taxon>Coriobacteriia</taxon>
        <taxon>Coriobacteriales</taxon>
        <taxon>Coriobacteriaceae</taxon>
        <taxon>Collinsella</taxon>
    </lineage>
</organism>
<evidence type="ECO:0000256" key="5">
    <source>
        <dbReference type="ARBA" id="ARBA00022857"/>
    </source>
</evidence>
<keyword evidence="2 7" id="KW-0285">Flavoprotein</keyword>
<dbReference type="InterPro" id="IPR001269">
    <property type="entry name" value="DUS_fam"/>
</dbReference>
<dbReference type="InterPro" id="IPR018517">
    <property type="entry name" value="tRNA_hU_synthase_CS"/>
</dbReference>
<comment type="similarity">
    <text evidence="7">Belongs to the dus family.</text>
</comment>
<gene>
    <name evidence="11" type="ORF">DW787_04425</name>
</gene>
<keyword evidence="3 7" id="KW-0288">FMN</keyword>
<protein>
    <recommendedName>
        <fullName evidence="7">tRNA-dihydrouridine synthase</fullName>
        <ecNumber evidence="7">1.3.1.-</ecNumber>
    </recommendedName>
</protein>
<evidence type="ECO:0000256" key="7">
    <source>
        <dbReference type="PIRNR" id="PIRNR006621"/>
    </source>
</evidence>
<feature type="binding site" evidence="9">
    <location>
        <position position="65"/>
    </location>
    <ligand>
        <name>FMN</name>
        <dbReference type="ChEBI" id="CHEBI:58210"/>
    </ligand>
</feature>
<dbReference type="Proteomes" id="UP000286050">
    <property type="component" value="Unassembled WGS sequence"/>
</dbReference>
<dbReference type="GO" id="GO:0050660">
    <property type="term" value="F:flavin adenine dinucleotide binding"/>
    <property type="evidence" value="ECO:0007669"/>
    <property type="project" value="InterPro"/>
</dbReference>
<feature type="domain" description="DUS-like FMN-binding" evidence="10">
    <location>
        <begin position="5"/>
        <end position="230"/>
    </location>
</feature>
<evidence type="ECO:0000256" key="2">
    <source>
        <dbReference type="ARBA" id="ARBA00022630"/>
    </source>
</evidence>
<dbReference type="PIRSF" id="PIRSF006621">
    <property type="entry name" value="Dus"/>
    <property type="match status" value="1"/>
</dbReference>
<dbReference type="PROSITE" id="PS01136">
    <property type="entry name" value="UPF0034"/>
    <property type="match status" value="1"/>
</dbReference>
<comment type="cofactor">
    <cofactor evidence="1 7 9">
        <name>FMN</name>
        <dbReference type="ChEBI" id="CHEBI:58210"/>
    </cofactor>
</comment>
<feature type="binding site" evidence="9">
    <location>
        <begin position="219"/>
        <end position="220"/>
    </location>
    <ligand>
        <name>FMN</name>
        <dbReference type="ChEBI" id="CHEBI:58210"/>
    </ligand>
</feature>
<dbReference type="GO" id="GO:0003723">
    <property type="term" value="F:RNA binding"/>
    <property type="evidence" value="ECO:0007669"/>
    <property type="project" value="TreeGrafter"/>
</dbReference>
<evidence type="ECO:0000256" key="1">
    <source>
        <dbReference type="ARBA" id="ARBA00001917"/>
    </source>
</evidence>
<dbReference type="Pfam" id="PF01207">
    <property type="entry name" value="Dus"/>
    <property type="match status" value="1"/>
</dbReference>
<dbReference type="EC" id="1.3.1.-" evidence="7"/>